<sequence>MKITKKKALAGSLIVLGLAGGIVAPAFPSLWDGDTVIAAETPQETVQLTVIHIIDTGNGFAGVLAREYYTLSPGESITLSRLYTHKLIDWYAGGDRGSFSLLGESDSVTISYDQAISDSNVSVGFRYHPNETTTEAPTTEAPTTEVPTTEVASTEAPTTEAPTTEAPTTEAPTTEVPTIQVMVEIYQNEKLLLQGIRPLQVKLGDDPIAFVRSKTFNEEEFGVFLRGEIDYGRGIVRLYYTTEAPTTEAPTTEVPTTEAPTTEAPTTEAPTTEAPTTEAPTTEVPTTEVPTTEVPTTEVPTTEAPTTEAPTTEAPTTEVPTTEAPTTEAPTTEAPTTEVPTTESQKATISFDLAGGSLNGQTGTVNLEAEVGQIITLPEAPTREGYRFLHWKGSVYQAGAQYTVTGPKTFTAVWEPVAAPTTTTTTASETPKKILPATGEASSLLSLAGLGLAGFAGFLGFKRKQD</sequence>
<dbReference type="RefSeq" id="WP_212572140.1">
    <property type="nucleotide sequence ID" value="NZ_CP073084.1"/>
</dbReference>
<organism evidence="9 10">
    <name type="scientific">Streptococcus oriscaviae</name>
    <dbReference type="NCBI Taxonomy" id="2781599"/>
    <lineage>
        <taxon>Bacteria</taxon>
        <taxon>Bacillati</taxon>
        <taxon>Bacillota</taxon>
        <taxon>Bacilli</taxon>
        <taxon>Lactobacillales</taxon>
        <taxon>Streptococcaceae</taxon>
        <taxon>Streptococcus</taxon>
    </lineage>
</organism>
<name>A0ABX7YNL4_9STRE</name>
<accession>A0ABX7YNL4</accession>
<keyword evidence="5" id="KW-0572">Peptidoglycan-anchor</keyword>
<keyword evidence="7" id="KW-1133">Transmembrane helix</keyword>
<dbReference type="InterPro" id="IPR042229">
    <property type="entry name" value="Listeria/Bacterioides_rpt_sf"/>
</dbReference>
<dbReference type="NCBIfam" id="TIGR01167">
    <property type="entry name" value="LPXTG_anchor"/>
    <property type="match status" value="1"/>
</dbReference>
<comment type="subcellular location">
    <subcellularLocation>
        <location evidence="1">Cell envelope</location>
    </subcellularLocation>
</comment>
<feature type="region of interest" description="Disordered" evidence="6">
    <location>
        <begin position="127"/>
        <end position="173"/>
    </location>
</feature>
<dbReference type="Gene3D" id="2.60.40.4270">
    <property type="entry name" value="Listeria-Bacteroides repeat domain"/>
    <property type="match status" value="1"/>
</dbReference>
<dbReference type="EMBL" id="CP073084">
    <property type="protein sequence ID" value="QUE54914.1"/>
    <property type="molecule type" value="Genomic_DNA"/>
</dbReference>
<keyword evidence="4" id="KW-0732">Signal</keyword>
<keyword evidence="10" id="KW-1185">Reference proteome</keyword>
<evidence type="ECO:0000256" key="2">
    <source>
        <dbReference type="ARBA" id="ARBA00022512"/>
    </source>
</evidence>
<dbReference type="InterPro" id="IPR019931">
    <property type="entry name" value="LPXTG_anchor"/>
</dbReference>
<keyword evidence="7" id="KW-0812">Transmembrane</keyword>
<reference evidence="9 10" key="1">
    <citation type="submission" date="2021-04" db="EMBL/GenBank/DDBJ databases">
        <title>Complete genome sequence of a novel Streptococcus species.</title>
        <authorList>
            <person name="Teng J.L.L."/>
        </authorList>
    </citation>
    <scope>NUCLEOTIDE SEQUENCE [LARGE SCALE GENOMIC DNA]</scope>
    <source>
        <strain evidence="9 10">HKU75</strain>
    </source>
</reference>
<dbReference type="InterPro" id="IPR013378">
    <property type="entry name" value="InlB-like_B-rpt"/>
</dbReference>
<evidence type="ECO:0000256" key="4">
    <source>
        <dbReference type="ARBA" id="ARBA00022729"/>
    </source>
</evidence>
<keyword evidence="7" id="KW-0472">Membrane</keyword>
<feature type="transmembrane region" description="Helical" evidence="7">
    <location>
        <begin position="441"/>
        <end position="461"/>
    </location>
</feature>
<dbReference type="InterPro" id="IPR052671">
    <property type="entry name" value="Acrosomal_SP-10-like"/>
</dbReference>
<feature type="compositionally biased region" description="Low complexity" evidence="6">
    <location>
        <begin position="131"/>
        <end position="173"/>
    </location>
</feature>
<proteinExistence type="predicted"/>
<evidence type="ECO:0000313" key="9">
    <source>
        <dbReference type="EMBL" id="QUE54914.1"/>
    </source>
</evidence>
<gene>
    <name evidence="9" type="ORF">INT76_03260</name>
</gene>
<evidence type="ECO:0000313" key="10">
    <source>
        <dbReference type="Proteomes" id="UP000677616"/>
    </source>
</evidence>
<feature type="domain" description="Gram-positive cocci surface proteins LPxTG" evidence="8">
    <location>
        <begin position="435"/>
        <end position="466"/>
    </location>
</feature>
<dbReference type="PROSITE" id="PS50847">
    <property type="entry name" value="GRAM_POS_ANCHORING"/>
    <property type="match status" value="1"/>
</dbReference>
<evidence type="ECO:0000256" key="6">
    <source>
        <dbReference type="SAM" id="MobiDB-lite"/>
    </source>
</evidence>
<keyword evidence="3" id="KW-0964">Secreted</keyword>
<dbReference type="PANTHER" id="PTHR17571:SF34">
    <property type="entry name" value="ACROSOMAL PROTEIN SP-10"/>
    <property type="match status" value="1"/>
</dbReference>
<evidence type="ECO:0000259" key="8">
    <source>
        <dbReference type="PROSITE" id="PS50847"/>
    </source>
</evidence>
<dbReference type="Pfam" id="PF09479">
    <property type="entry name" value="Flg_new"/>
    <property type="match status" value="1"/>
</dbReference>
<evidence type="ECO:0000256" key="7">
    <source>
        <dbReference type="SAM" id="Phobius"/>
    </source>
</evidence>
<dbReference type="PANTHER" id="PTHR17571">
    <property type="entry name" value="URINARY PROTEIN RUP /ACROSOMAL PROTEIN SP-10"/>
    <property type="match status" value="1"/>
</dbReference>
<dbReference type="Pfam" id="PF00746">
    <property type="entry name" value="Gram_pos_anchor"/>
    <property type="match status" value="1"/>
</dbReference>
<feature type="region of interest" description="Disordered" evidence="6">
    <location>
        <begin position="246"/>
        <end position="344"/>
    </location>
</feature>
<protein>
    <submittedName>
        <fullName evidence="9">InlB B-repeat-containing protein</fullName>
    </submittedName>
</protein>
<feature type="compositionally biased region" description="Low complexity" evidence="6">
    <location>
        <begin position="246"/>
        <end position="343"/>
    </location>
</feature>
<evidence type="ECO:0000256" key="3">
    <source>
        <dbReference type="ARBA" id="ARBA00022525"/>
    </source>
</evidence>
<evidence type="ECO:0000256" key="1">
    <source>
        <dbReference type="ARBA" id="ARBA00004196"/>
    </source>
</evidence>
<dbReference type="Proteomes" id="UP000677616">
    <property type="component" value="Chromosome"/>
</dbReference>
<keyword evidence="2" id="KW-0134">Cell wall</keyword>
<evidence type="ECO:0000256" key="5">
    <source>
        <dbReference type="ARBA" id="ARBA00023088"/>
    </source>
</evidence>